<evidence type="ECO:0000256" key="3">
    <source>
        <dbReference type="ARBA" id="ARBA00022692"/>
    </source>
</evidence>
<evidence type="ECO:0000256" key="1">
    <source>
        <dbReference type="ARBA" id="ARBA00004141"/>
    </source>
</evidence>
<dbReference type="PANTHER" id="PTHR23128">
    <property type="entry name" value="SERPENTINE RECEPTOR, CLASS E (EPSILON)-RELATED"/>
    <property type="match status" value="1"/>
</dbReference>
<sequence length="232" mass="26490">MIYNGNGITIVLFGIYNSSIITTRPEFVPIYGFFILCEIVGFLFSFSIELIVVKIAFTCQTFHKNLLNAFGVFVAQHILSQAGRLVLMCYQFGVFKITGNLLLDLPLLIFSTYRVYLYVGAITFLSSLIIERFMATIYIKDYEKAFRKIHQSNSKSLASLLAHYELNQYSLSARFQLKENVRSMKVIEKIFYIHCAFCLFATALFTIPHVLYEESGEERELGIAALEAIQGM</sequence>
<keyword evidence="4 6" id="KW-1133">Transmembrane helix</keyword>
<evidence type="ECO:0000256" key="4">
    <source>
        <dbReference type="ARBA" id="ARBA00022989"/>
    </source>
</evidence>
<evidence type="ECO:0000256" key="6">
    <source>
        <dbReference type="SAM" id="Phobius"/>
    </source>
</evidence>
<feature type="transmembrane region" description="Helical" evidence="6">
    <location>
        <begin position="115"/>
        <end position="139"/>
    </location>
</feature>
<organism evidence="7 8">
    <name type="scientific">Mesorhabditis belari</name>
    <dbReference type="NCBI Taxonomy" id="2138241"/>
    <lineage>
        <taxon>Eukaryota</taxon>
        <taxon>Metazoa</taxon>
        <taxon>Ecdysozoa</taxon>
        <taxon>Nematoda</taxon>
        <taxon>Chromadorea</taxon>
        <taxon>Rhabditida</taxon>
        <taxon>Rhabditina</taxon>
        <taxon>Rhabditomorpha</taxon>
        <taxon>Rhabditoidea</taxon>
        <taxon>Rhabditidae</taxon>
        <taxon>Mesorhabditinae</taxon>
        <taxon>Mesorhabditis</taxon>
    </lineage>
</organism>
<keyword evidence="7" id="KW-1185">Reference proteome</keyword>
<dbReference type="Proteomes" id="UP000887575">
    <property type="component" value="Unassembled WGS sequence"/>
</dbReference>
<accession>A0AAF3FN49</accession>
<reference evidence="8" key="1">
    <citation type="submission" date="2024-02" db="UniProtKB">
        <authorList>
            <consortium name="WormBaseParasite"/>
        </authorList>
    </citation>
    <scope>IDENTIFICATION</scope>
</reference>
<keyword evidence="5 6" id="KW-0472">Membrane</keyword>
<feature type="transmembrane region" description="Helical" evidence="6">
    <location>
        <begin position="30"/>
        <end position="57"/>
    </location>
</feature>
<dbReference type="WBParaSite" id="MBELARI_LOCUS8084">
    <property type="protein sequence ID" value="MBELARI_LOCUS8084"/>
    <property type="gene ID" value="MBELARI_LOCUS8084"/>
</dbReference>
<evidence type="ECO:0000256" key="2">
    <source>
        <dbReference type="ARBA" id="ARBA00006803"/>
    </source>
</evidence>
<protein>
    <submittedName>
        <fullName evidence="8">Uncharacterized protein</fullName>
    </submittedName>
</protein>
<feature type="transmembrane region" description="Helical" evidence="6">
    <location>
        <begin position="190"/>
        <end position="212"/>
    </location>
</feature>
<name>A0AAF3FN49_9BILA</name>
<evidence type="ECO:0000313" key="7">
    <source>
        <dbReference type="Proteomes" id="UP000887575"/>
    </source>
</evidence>
<dbReference type="AlphaFoldDB" id="A0AAF3FN49"/>
<feature type="transmembrane region" description="Helical" evidence="6">
    <location>
        <begin position="69"/>
        <end position="95"/>
    </location>
</feature>
<evidence type="ECO:0000256" key="5">
    <source>
        <dbReference type="ARBA" id="ARBA00023136"/>
    </source>
</evidence>
<comment type="subcellular location">
    <subcellularLocation>
        <location evidence="1">Membrane</location>
        <topology evidence="1">Multi-pass membrane protein</topology>
    </subcellularLocation>
</comment>
<dbReference type="InterPro" id="IPR004151">
    <property type="entry name" value="7TM_GPCR_serpentine_rcpt_Sre"/>
</dbReference>
<dbReference type="Pfam" id="PF03125">
    <property type="entry name" value="Sre"/>
    <property type="match status" value="2"/>
</dbReference>
<proteinExistence type="inferred from homology"/>
<dbReference type="PANTHER" id="PTHR23128:SF132">
    <property type="entry name" value="SERPENTINE RECEPTOR, CLASS E (EPSILON)-RELATED"/>
    <property type="match status" value="1"/>
</dbReference>
<comment type="similarity">
    <text evidence="2">Belongs to the nematode receptor-like protein sre family.</text>
</comment>
<dbReference type="GO" id="GO:0016020">
    <property type="term" value="C:membrane"/>
    <property type="evidence" value="ECO:0007669"/>
    <property type="project" value="UniProtKB-SubCell"/>
</dbReference>
<dbReference type="GO" id="GO:0007606">
    <property type="term" value="P:sensory perception of chemical stimulus"/>
    <property type="evidence" value="ECO:0007669"/>
    <property type="project" value="InterPro"/>
</dbReference>
<evidence type="ECO:0000313" key="8">
    <source>
        <dbReference type="WBParaSite" id="MBELARI_LOCUS8084"/>
    </source>
</evidence>
<keyword evidence="3 6" id="KW-0812">Transmembrane</keyword>